<organism evidence="3 4">
    <name type="scientific">Cesiribacter andamanensis AMV16</name>
    <dbReference type="NCBI Taxonomy" id="1279009"/>
    <lineage>
        <taxon>Bacteria</taxon>
        <taxon>Pseudomonadati</taxon>
        <taxon>Bacteroidota</taxon>
        <taxon>Cytophagia</taxon>
        <taxon>Cytophagales</taxon>
        <taxon>Cesiribacteraceae</taxon>
        <taxon>Cesiribacter</taxon>
    </lineage>
</organism>
<keyword evidence="4" id="KW-1185">Reference proteome</keyword>
<feature type="signal peptide" evidence="2">
    <location>
        <begin position="1"/>
        <end position="20"/>
    </location>
</feature>
<protein>
    <submittedName>
        <fullName evidence="3">Uncharacterized protein</fullName>
    </submittedName>
</protein>
<comment type="caution">
    <text evidence="3">The sequence shown here is derived from an EMBL/GenBank/DDBJ whole genome shotgun (WGS) entry which is preliminary data.</text>
</comment>
<feature type="region of interest" description="Disordered" evidence="1">
    <location>
        <begin position="24"/>
        <end position="57"/>
    </location>
</feature>
<reference evidence="3 4" key="1">
    <citation type="journal article" date="2013" name="Genome Announc.">
        <title>Draft Genome Sequence of Cesiribacter andamanensis Strain AMV16T, Isolated from a Soil Sample from a Mud Volcano in the Andaman Islands, India.</title>
        <authorList>
            <person name="Shivaji S."/>
            <person name="Ara S."/>
            <person name="Begum Z."/>
            <person name="Srinivas T.N."/>
            <person name="Singh A."/>
            <person name="Kumar Pinnaka A."/>
        </authorList>
    </citation>
    <scope>NUCLEOTIDE SEQUENCE [LARGE SCALE GENOMIC DNA]</scope>
    <source>
        <strain evidence="3 4">AMV16</strain>
    </source>
</reference>
<dbReference type="EMBL" id="AODQ01000081">
    <property type="protein sequence ID" value="EMR01939.1"/>
    <property type="molecule type" value="Genomic_DNA"/>
</dbReference>
<proteinExistence type="predicted"/>
<keyword evidence="2" id="KW-0732">Signal</keyword>
<dbReference type="STRING" id="1279009.ADICEAN_02918"/>
<gene>
    <name evidence="3" type="ORF">ADICEAN_02918</name>
</gene>
<evidence type="ECO:0000313" key="4">
    <source>
        <dbReference type="Proteomes" id="UP000011910"/>
    </source>
</evidence>
<feature type="chain" id="PRO_5004082426" evidence="2">
    <location>
        <begin position="21"/>
        <end position="253"/>
    </location>
</feature>
<evidence type="ECO:0000256" key="2">
    <source>
        <dbReference type="SAM" id="SignalP"/>
    </source>
</evidence>
<accession>M7NTY0</accession>
<name>M7NTY0_9BACT</name>
<evidence type="ECO:0000256" key="1">
    <source>
        <dbReference type="SAM" id="MobiDB-lite"/>
    </source>
</evidence>
<dbReference type="Proteomes" id="UP000011910">
    <property type="component" value="Unassembled WGS sequence"/>
</dbReference>
<evidence type="ECO:0000313" key="3">
    <source>
        <dbReference type="EMBL" id="EMR01939.1"/>
    </source>
</evidence>
<dbReference type="AlphaFoldDB" id="M7NTY0"/>
<sequence>MRIPLYIPLLILLAGQLSCGAPQEENEAARSSADSLAPQAQAAESLPQPGRLPDTDTRITGLLQSSGLQPQEARALGIADAAYQLISQHAYFLQGTDSLQYFVGQCVTLTGQLQANWPQEADRQTAYGRRLFRVEQITPHPFSVCHYSDTSATQPQGREVTYTGTVARMQRPAPDIQYDYQLRLRQPYRDDNHPIAPGQLVRSLPLVAGDFEVLSRLEQSVRTEAEVQVRGIQHQGYAEQQAVWIVDLAGPTL</sequence>